<dbReference type="Proteomes" id="UP000695022">
    <property type="component" value="Unplaced"/>
</dbReference>
<protein>
    <submittedName>
        <fullName evidence="2">Uncharacterized protein LOC106810893</fullName>
    </submittedName>
</protein>
<name>A0ABM1ECD0_PRICU</name>
<evidence type="ECO:0000313" key="2">
    <source>
        <dbReference type="RefSeq" id="XP_014669851.1"/>
    </source>
</evidence>
<dbReference type="GeneID" id="106810893"/>
<sequence>MNTVLQDIAESVQRLSRDVAVTPRDRLDGVLLRLQRLQHILRQVSALTDDVIVLQQCNAAAIVMQQAEPLTVEEEHSTGSIVESYQRCGTVGRPAFEISREQLEFLLGYDFTVTDIARILGNCMFSFRKKLRINTMF</sequence>
<proteinExistence type="predicted"/>
<evidence type="ECO:0000313" key="1">
    <source>
        <dbReference type="Proteomes" id="UP000695022"/>
    </source>
</evidence>
<gene>
    <name evidence="2" type="primary">LOC106810893</name>
</gene>
<reference evidence="2" key="1">
    <citation type="submission" date="2025-08" db="UniProtKB">
        <authorList>
            <consortium name="RefSeq"/>
        </authorList>
    </citation>
    <scope>IDENTIFICATION</scope>
</reference>
<dbReference type="RefSeq" id="XP_014669851.1">
    <property type="nucleotide sequence ID" value="XM_014814365.1"/>
</dbReference>
<keyword evidence="1" id="KW-1185">Reference proteome</keyword>
<organism evidence="1 2">
    <name type="scientific">Priapulus caudatus</name>
    <name type="common">Priapulid worm</name>
    <dbReference type="NCBI Taxonomy" id="37621"/>
    <lineage>
        <taxon>Eukaryota</taxon>
        <taxon>Metazoa</taxon>
        <taxon>Ecdysozoa</taxon>
        <taxon>Scalidophora</taxon>
        <taxon>Priapulida</taxon>
        <taxon>Priapulimorpha</taxon>
        <taxon>Priapulimorphida</taxon>
        <taxon>Priapulidae</taxon>
        <taxon>Priapulus</taxon>
    </lineage>
</organism>
<accession>A0ABM1ECD0</accession>